<dbReference type="Gene3D" id="3.50.70.10">
    <property type="match status" value="1"/>
</dbReference>
<dbReference type="SUPFAM" id="SSF54626">
    <property type="entry name" value="Chalcone isomerase"/>
    <property type="match status" value="1"/>
</dbReference>
<evidence type="ECO:0000256" key="2">
    <source>
        <dbReference type="RuleBase" id="RU361158"/>
    </source>
</evidence>
<evidence type="ECO:0000259" key="3">
    <source>
        <dbReference type="Pfam" id="PF02431"/>
    </source>
</evidence>
<name>A0A8B7BSC7_PHODC</name>
<reference evidence="5 6" key="2">
    <citation type="submission" date="2025-04" db="UniProtKB">
        <authorList>
            <consortium name="RefSeq"/>
        </authorList>
    </citation>
    <scope>IDENTIFICATION</scope>
    <source>
        <tissue evidence="5 6">Young leaves</tissue>
    </source>
</reference>
<dbReference type="GO" id="GO:0006631">
    <property type="term" value="P:fatty acid metabolic process"/>
    <property type="evidence" value="ECO:0007669"/>
    <property type="project" value="TreeGrafter"/>
</dbReference>
<gene>
    <name evidence="5 6" type="primary">LOC103703337</name>
</gene>
<dbReference type="Pfam" id="PF02431">
    <property type="entry name" value="Chalcone"/>
    <property type="match status" value="1"/>
</dbReference>
<dbReference type="PANTHER" id="PTHR47698:SF2">
    <property type="entry name" value="FATTY-ACID-BINDING PROTEIN 3, CHLOROPLASTIC"/>
    <property type="match status" value="1"/>
</dbReference>
<keyword evidence="4" id="KW-1185">Reference proteome</keyword>
<accession>A0A8B7BSC7</accession>
<dbReference type="GO" id="GO:0005504">
    <property type="term" value="F:fatty acid binding"/>
    <property type="evidence" value="ECO:0007669"/>
    <property type="project" value="TreeGrafter"/>
</dbReference>
<dbReference type="InterPro" id="IPR036298">
    <property type="entry name" value="Chalcone_isomerase_sf"/>
</dbReference>
<dbReference type="GO" id="GO:0016872">
    <property type="term" value="F:intramolecular lyase activity"/>
    <property type="evidence" value="ECO:0007669"/>
    <property type="project" value="InterPro"/>
</dbReference>
<sequence>MLGAVSHPARPPSLVSRCRTKAAPFFVLERRPLLRAFSTFPCLNSLHSPFIPRASVGSSEYVMEPGTNVKFPRELRVPGCSGLLVLLGTGYREKVFAIIGIKVYAAGFYAEPSIRERLDAWKGKPAAEILDDCSLFSSILQAPLEKSLNIMLVRDVDGKTFWNALDDVISPRIKNPTSVDESALLTFRNTFQSRDLKQGTFIFLTWVEPSKMLISISSGGFPSKVDAEIESANVSMALYDAFLGESPVSPTLKTSVANGLTEIFS</sequence>
<reference evidence="4" key="1">
    <citation type="journal article" date="2019" name="Nat. Commun.">
        <title>Genome-wide association mapping of date palm fruit traits.</title>
        <authorList>
            <person name="Hazzouri K.M."/>
            <person name="Gros-Balthazard M."/>
            <person name="Flowers J.M."/>
            <person name="Copetti D."/>
            <person name="Lemansour A."/>
            <person name="Lebrun M."/>
            <person name="Masmoudi K."/>
            <person name="Ferrand S."/>
            <person name="Dhar M.I."/>
            <person name="Fresquez Z.A."/>
            <person name="Rosas U."/>
            <person name="Zhang J."/>
            <person name="Talag J."/>
            <person name="Lee S."/>
            <person name="Kudrna D."/>
            <person name="Powell R.F."/>
            <person name="Leitch I.J."/>
            <person name="Krueger R.R."/>
            <person name="Wing R.A."/>
            <person name="Amiri K.M.A."/>
            <person name="Purugganan M.D."/>
        </authorList>
    </citation>
    <scope>NUCLEOTIDE SEQUENCE [LARGE SCALE GENOMIC DNA]</scope>
    <source>
        <strain evidence="4">cv. Khalas</strain>
    </source>
</reference>
<protein>
    <recommendedName>
        <fullName evidence="2">Chalcone-flavonone isomerase family protein</fullName>
    </recommendedName>
</protein>
<dbReference type="InterPro" id="IPR016089">
    <property type="entry name" value="Chalcone_isomerase_bundle_sf"/>
</dbReference>
<dbReference type="InterPro" id="IPR016088">
    <property type="entry name" value="Chalcone_isomerase_3-sand"/>
</dbReference>
<dbReference type="RefSeq" id="XP_008784379.2">
    <property type="nucleotide sequence ID" value="XM_008786157.4"/>
</dbReference>
<evidence type="ECO:0000313" key="6">
    <source>
        <dbReference type="RefSeq" id="XP_008784379.2"/>
    </source>
</evidence>
<proteinExistence type="inferred from homology"/>
<organism evidence="4 5">
    <name type="scientific">Phoenix dactylifera</name>
    <name type="common">Date palm</name>
    <dbReference type="NCBI Taxonomy" id="42345"/>
    <lineage>
        <taxon>Eukaryota</taxon>
        <taxon>Viridiplantae</taxon>
        <taxon>Streptophyta</taxon>
        <taxon>Embryophyta</taxon>
        <taxon>Tracheophyta</taxon>
        <taxon>Spermatophyta</taxon>
        <taxon>Magnoliopsida</taxon>
        <taxon>Liliopsida</taxon>
        <taxon>Arecaceae</taxon>
        <taxon>Coryphoideae</taxon>
        <taxon>Phoeniceae</taxon>
        <taxon>Phoenix</taxon>
    </lineage>
</organism>
<feature type="domain" description="Chalcone isomerase" evidence="3">
    <location>
        <begin position="68"/>
        <end position="262"/>
    </location>
</feature>
<dbReference type="Proteomes" id="UP000228380">
    <property type="component" value="Chromosome 8"/>
</dbReference>
<dbReference type="AlphaFoldDB" id="A0A8B7BSC7"/>
<evidence type="ECO:0000313" key="4">
    <source>
        <dbReference type="Proteomes" id="UP000228380"/>
    </source>
</evidence>
<comment type="similarity">
    <text evidence="1 2">Belongs to the chalcone isomerase family.</text>
</comment>
<dbReference type="GeneID" id="103703337"/>
<dbReference type="RefSeq" id="XP_008784378.2">
    <property type="nucleotide sequence ID" value="XM_008786156.4"/>
</dbReference>
<dbReference type="InterPro" id="IPR016087">
    <property type="entry name" value="Chalcone_isomerase"/>
</dbReference>
<dbReference type="KEGG" id="pda:103703337"/>
<evidence type="ECO:0000256" key="1">
    <source>
        <dbReference type="ARBA" id="ARBA00007166"/>
    </source>
</evidence>
<evidence type="ECO:0000313" key="5">
    <source>
        <dbReference type="RefSeq" id="XP_008784378.2"/>
    </source>
</evidence>
<dbReference type="Gene3D" id="1.10.890.20">
    <property type="match status" value="1"/>
</dbReference>
<dbReference type="PANTHER" id="PTHR47698">
    <property type="entry name" value="FATTY-ACID-BINDING PROTEIN 3, CHLOROPLASTIC"/>
    <property type="match status" value="1"/>
</dbReference>
<dbReference type="GO" id="GO:0009570">
    <property type="term" value="C:chloroplast stroma"/>
    <property type="evidence" value="ECO:0007669"/>
    <property type="project" value="TreeGrafter"/>
</dbReference>